<proteinExistence type="predicted"/>
<dbReference type="Proteomes" id="UP001196413">
    <property type="component" value="Unassembled WGS sequence"/>
</dbReference>
<dbReference type="EMBL" id="JAHQIW010007095">
    <property type="protein sequence ID" value="KAJ1372122.1"/>
    <property type="molecule type" value="Genomic_DNA"/>
</dbReference>
<keyword evidence="2" id="KW-1185">Reference proteome</keyword>
<dbReference type="AlphaFoldDB" id="A0AAD5R9F0"/>
<sequence>MPPNVIVNLTATDCTYSVRALAQEFSTENILKQARKNGPTSLVWLSKMTSGVRALVERSLTIKSDSFEQLPISSNGWG</sequence>
<reference evidence="1" key="1">
    <citation type="submission" date="2021-06" db="EMBL/GenBank/DDBJ databases">
        <title>Parelaphostrongylus tenuis whole genome reference sequence.</title>
        <authorList>
            <person name="Garwood T.J."/>
            <person name="Larsen P.A."/>
            <person name="Fountain-Jones N.M."/>
            <person name="Garbe J.R."/>
            <person name="Macchietto M.G."/>
            <person name="Kania S.A."/>
            <person name="Gerhold R.W."/>
            <person name="Richards J.E."/>
            <person name="Wolf T.M."/>
        </authorList>
    </citation>
    <scope>NUCLEOTIDE SEQUENCE</scope>
    <source>
        <strain evidence="1">MNPRO001-30</strain>
        <tissue evidence="1">Meninges</tissue>
    </source>
</reference>
<name>A0AAD5R9F0_PARTN</name>
<gene>
    <name evidence="1" type="ORF">KIN20_034199</name>
</gene>
<evidence type="ECO:0000313" key="2">
    <source>
        <dbReference type="Proteomes" id="UP001196413"/>
    </source>
</evidence>
<evidence type="ECO:0000313" key="1">
    <source>
        <dbReference type="EMBL" id="KAJ1372122.1"/>
    </source>
</evidence>
<organism evidence="1 2">
    <name type="scientific">Parelaphostrongylus tenuis</name>
    <name type="common">Meningeal worm</name>
    <dbReference type="NCBI Taxonomy" id="148309"/>
    <lineage>
        <taxon>Eukaryota</taxon>
        <taxon>Metazoa</taxon>
        <taxon>Ecdysozoa</taxon>
        <taxon>Nematoda</taxon>
        <taxon>Chromadorea</taxon>
        <taxon>Rhabditida</taxon>
        <taxon>Rhabditina</taxon>
        <taxon>Rhabditomorpha</taxon>
        <taxon>Strongyloidea</taxon>
        <taxon>Metastrongylidae</taxon>
        <taxon>Parelaphostrongylus</taxon>
    </lineage>
</organism>
<accession>A0AAD5R9F0</accession>
<comment type="caution">
    <text evidence="1">The sequence shown here is derived from an EMBL/GenBank/DDBJ whole genome shotgun (WGS) entry which is preliminary data.</text>
</comment>
<protein>
    <submittedName>
        <fullName evidence="1">Uncharacterized protein</fullName>
    </submittedName>
</protein>